<feature type="compositionally biased region" description="Low complexity" evidence="3">
    <location>
        <begin position="319"/>
        <end position="331"/>
    </location>
</feature>
<proteinExistence type="inferred from homology"/>
<dbReference type="EMBL" id="CP006939">
    <property type="protein sequence ID" value="AHC15800.1"/>
    <property type="molecule type" value="Genomic_DNA"/>
</dbReference>
<evidence type="ECO:0000313" key="4">
    <source>
        <dbReference type="EMBL" id="AHC15800.1"/>
    </source>
</evidence>
<dbReference type="AlphaFoldDB" id="V5WJI6"/>
<dbReference type="GO" id="GO:0017057">
    <property type="term" value="F:6-phosphogluconolactonase activity"/>
    <property type="evidence" value="ECO:0007669"/>
    <property type="project" value="UniProtKB-EC"/>
</dbReference>
<protein>
    <submittedName>
        <fullName evidence="4">6-phosphogluconolactonase</fullName>
        <ecNumber evidence="4">3.1.1.31</ecNumber>
    </submittedName>
</protein>
<keyword evidence="5" id="KW-1185">Reference proteome</keyword>
<dbReference type="HOGENOM" id="CLU_038716_3_0_12"/>
<dbReference type="STRING" id="1307761.L21SP2_2447"/>
<evidence type="ECO:0000256" key="2">
    <source>
        <dbReference type="ARBA" id="ARBA00022526"/>
    </source>
</evidence>
<evidence type="ECO:0000256" key="1">
    <source>
        <dbReference type="ARBA" id="ARBA00005564"/>
    </source>
</evidence>
<dbReference type="Pfam" id="PF10282">
    <property type="entry name" value="Lactonase"/>
    <property type="match status" value="1"/>
</dbReference>
<dbReference type="PANTHER" id="PTHR30344:SF1">
    <property type="entry name" value="6-PHOSPHOGLUCONOLACTONASE"/>
    <property type="match status" value="1"/>
</dbReference>
<keyword evidence="2" id="KW-0313">Glucose metabolism</keyword>
<feature type="compositionally biased region" description="Polar residues" evidence="3">
    <location>
        <begin position="1"/>
        <end position="11"/>
    </location>
</feature>
<sequence>MTRFTLISGSYTRREGHVPDPRGESMMMHSVELGDTPADNQAARVHSRSFSPIPNPSWIQPDWNRGLLHAATEVSGKESGIYSYTLASIRKSIREQGEPEPVSMIPLSDGLCHLSLFSPSGDSVNPAEKSPGAARVVETAEPSRSAADPAAAPEPAEPAALVLASSYASGILHVVDVSDPAQPRELHRLHMPLPSAGSPPAGRNMTRQEAPHVHFAAVHPRDGRIYCADLGSDRIWIISGYGEGETPVISYAQLPWGYGPRHLEFDPDGIHMYALCELRPRLLVLRRDEDQPKQRPAERPKQRPEERPEAREEDGRAEGSGPETEGEPTSGLTLVEDIDISASTENQAPSAIRLHPSGRTLALSNRFADEIILYAVERHGGFLQKLSFIRRFSCGGNTPRDMSFSPGGEFLAVGNQDSHTIAVFRFDPSTGVPGNTASTTKEEIRPLLSISAGSPARVLWLGED</sequence>
<name>V5WJI6_9SPIO</name>
<gene>
    <name evidence="4" type="ORF">L21SP2_2447</name>
</gene>
<comment type="similarity">
    <text evidence="1">Belongs to the cycloisomerase 2 family.</text>
</comment>
<dbReference type="KEGG" id="slr:L21SP2_2447"/>
<keyword evidence="4" id="KW-0378">Hydrolase</keyword>
<dbReference type="Proteomes" id="UP000018680">
    <property type="component" value="Chromosome"/>
</dbReference>
<feature type="region of interest" description="Disordered" evidence="3">
    <location>
        <begin position="287"/>
        <end position="332"/>
    </location>
</feature>
<feature type="region of interest" description="Disordered" evidence="3">
    <location>
        <begin position="122"/>
        <end position="153"/>
    </location>
</feature>
<dbReference type="InterPro" id="IPR019405">
    <property type="entry name" value="Lactonase_7-beta_prop"/>
</dbReference>
<feature type="region of interest" description="Disordered" evidence="3">
    <location>
        <begin position="1"/>
        <end position="22"/>
    </location>
</feature>
<keyword evidence="2" id="KW-0119">Carbohydrate metabolism</keyword>
<dbReference type="EC" id="3.1.1.31" evidence="4"/>
<dbReference type="RefSeq" id="WP_024268703.1">
    <property type="nucleotide sequence ID" value="NC_023035.1"/>
</dbReference>
<feature type="compositionally biased region" description="Basic and acidic residues" evidence="3">
    <location>
        <begin position="12"/>
        <end position="22"/>
    </location>
</feature>
<dbReference type="InterPro" id="IPR015943">
    <property type="entry name" value="WD40/YVTN_repeat-like_dom_sf"/>
</dbReference>
<feature type="compositionally biased region" description="Basic and acidic residues" evidence="3">
    <location>
        <begin position="287"/>
        <end position="317"/>
    </location>
</feature>
<evidence type="ECO:0000256" key="3">
    <source>
        <dbReference type="SAM" id="MobiDB-lite"/>
    </source>
</evidence>
<evidence type="ECO:0000313" key="5">
    <source>
        <dbReference type="Proteomes" id="UP000018680"/>
    </source>
</evidence>
<dbReference type="OrthoDB" id="9790815at2"/>
<dbReference type="PANTHER" id="PTHR30344">
    <property type="entry name" value="6-PHOSPHOGLUCONOLACTONASE-RELATED"/>
    <property type="match status" value="1"/>
</dbReference>
<dbReference type="Gene3D" id="2.130.10.10">
    <property type="entry name" value="YVTN repeat-like/Quinoprotein amine dehydrogenase"/>
    <property type="match status" value="1"/>
</dbReference>
<dbReference type="InterPro" id="IPR011048">
    <property type="entry name" value="Haem_d1_sf"/>
</dbReference>
<dbReference type="eggNOG" id="COG2706">
    <property type="taxonomic scope" value="Bacteria"/>
</dbReference>
<feature type="compositionally biased region" description="Low complexity" evidence="3">
    <location>
        <begin position="140"/>
        <end position="153"/>
    </location>
</feature>
<accession>V5WJI6</accession>
<reference evidence="4 5" key="1">
    <citation type="journal article" date="2015" name="Stand. Genomic Sci.">
        <title>Complete genome sequence and description of Salinispira pacifica gen. nov., sp. nov., a novel spirochaete isolated form a hypersaline microbial mat.</title>
        <authorList>
            <person name="Ben Hania W."/>
            <person name="Joseph M."/>
            <person name="Schumann P."/>
            <person name="Bunk B."/>
            <person name="Fiebig A."/>
            <person name="Sproer C."/>
            <person name="Klenk H.P."/>
            <person name="Fardeau M.L."/>
            <person name="Spring S."/>
        </authorList>
    </citation>
    <scope>NUCLEOTIDE SEQUENCE [LARGE SCALE GENOMIC DNA]</scope>
    <source>
        <strain evidence="4 5">L21-RPul-D2</strain>
    </source>
</reference>
<dbReference type="SUPFAM" id="SSF51004">
    <property type="entry name" value="C-terminal (heme d1) domain of cytochrome cd1-nitrite reductase"/>
    <property type="match status" value="1"/>
</dbReference>
<dbReference type="GO" id="GO:0006006">
    <property type="term" value="P:glucose metabolic process"/>
    <property type="evidence" value="ECO:0007669"/>
    <property type="project" value="UniProtKB-KW"/>
</dbReference>
<organism evidence="4 5">
    <name type="scientific">Salinispira pacifica</name>
    <dbReference type="NCBI Taxonomy" id="1307761"/>
    <lineage>
        <taxon>Bacteria</taxon>
        <taxon>Pseudomonadati</taxon>
        <taxon>Spirochaetota</taxon>
        <taxon>Spirochaetia</taxon>
        <taxon>Spirochaetales</taxon>
        <taxon>Spirochaetaceae</taxon>
        <taxon>Salinispira</taxon>
    </lineage>
</organism>
<dbReference type="InterPro" id="IPR050282">
    <property type="entry name" value="Cycloisomerase_2"/>
</dbReference>